<feature type="region of interest" description="Disordered" evidence="1">
    <location>
        <begin position="1"/>
        <end position="27"/>
    </location>
</feature>
<keyword evidence="2" id="KW-1133">Transmembrane helix</keyword>
<sequence length="1018" mass="113690">MASSDTQTIDHAVRRVHSTGDIPRSPELVHLHERLQALQATLDAREAARNQRLSTLPHHARSLTTGDNPITLPPSAYLDQLPNSSHQPYPTTHVPPPRILHNDTGHDRDRPPPVNHGRNTPYTRLLTRFGLGPSAPRSRKIFVRFSWNILVDVTQFVTILTLLILTSVHWRSKTDPSLSEWMACDRPLGVWASFWLIRLGCSIHVTRSEYRHNRRRLQPRDPEAAGAFSTTSPAPVPGHPVDQNNATANARPTHPERSRRRAAEAEHNYRSRLSLLTTFITLVWFLTAHILEYASINTCRHTSPHLWWLVFGILCLMYLMIAEVVLLAVTLLVIAPIIIVSWNLFLYCIGRHPIQNPHQINPEIGKLPKAIVERIPLVTYIPPPPEKEGGDAPNWPIEYPPKPRTPSKPKTGRFKFLRRLKSKKDEVSAGVNNDSTKKPEQVDWEGKWENGDYPFVILEENRAACSICLLDFVAPQRKDLSEEEKAKGDAEKSEEVVAKPTVPSNEAESSTSPMATLNQDESGAAMPTLADAGEEATPLRLLECGHVFHTLGSLTSLDVVHDTSMSASTSRDGSPKQPTSIPTALPIASIPQIQAAPPQPKVPYTSQFWDQSEAITKARKIYINILFQRTCLLVGAIFAIFSIYWGALKQVPARSLKGWIVDFDGDSVGQFVTQELNLRSGRNVHWNVIPASTFPNGTKDLIHALVEEHAWVAVAINAGTTKSLNESLMGQNTLYNSSNAITAYASEARNENSFRTLLRPTVTNNLDEITHDYAVRFMKNIFESNVTLSSLSPDLITRPVYFTLQNIRPFDIPVATAVTFIGLIYLLILSFVVTNAGILARAGSGLDKQLTTMSLIRVRLGGPVVVYIFLSLAYTLLSLAFGLKYDRHFGRAGFLIFWLLSYFGMMAAGLALESMITLLTVKFIQVFLILWIIANVSVCLWPIDALPVVYKYGHVAPFYQLSRGVRAIVFGTKNELGLNFGILAMWILISCITLPLIQGYRRKQEMNAWKASQRKATV</sequence>
<feature type="transmembrane region" description="Helical" evidence="2">
    <location>
        <begin position="860"/>
        <end position="883"/>
    </location>
</feature>
<dbReference type="AlphaFoldDB" id="A0A8H5F3K8"/>
<feature type="transmembrane region" description="Helical" evidence="2">
    <location>
        <begin position="306"/>
        <end position="339"/>
    </location>
</feature>
<feature type="domain" description="DUF3533" evidence="3">
    <location>
        <begin position="632"/>
        <end position="991"/>
    </location>
</feature>
<dbReference type="PANTHER" id="PTHR34814:SF1">
    <property type="entry name" value="NITROSOGUANIDINE RESISTANCE PROTEIN SNG1"/>
    <property type="match status" value="1"/>
</dbReference>
<feature type="transmembrane region" description="Helical" evidence="2">
    <location>
        <begin position="273"/>
        <end position="294"/>
    </location>
</feature>
<proteinExistence type="predicted"/>
<keyword evidence="2" id="KW-0472">Membrane</keyword>
<evidence type="ECO:0000259" key="3">
    <source>
        <dbReference type="Pfam" id="PF12051"/>
    </source>
</evidence>
<evidence type="ECO:0000256" key="1">
    <source>
        <dbReference type="SAM" id="MobiDB-lite"/>
    </source>
</evidence>
<dbReference type="InterPro" id="IPR053001">
    <property type="entry name" value="MNNG_permease-like"/>
</dbReference>
<protein>
    <recommendedName>
        <fullName evidence="3">DUF3533 domain-containing protein</fullName>
    </recommendedName>
</protein>
<feature type="compositionally biased region" description="Polar residues" evidence="1">
    <location>
        <begin position="81"/>
        <end position="90"/>
    </location>
</feature>
<feature type="transmembrane region" description="Helical" evidence="2">
    <location>
        <begin position="923"/>
        <end position="943"/>
    </location>
</feature>
<dbReference type="EMBL" id="JAACJJ010000028">
    <property type="protein sequence ID" value="KAF5322451.1"/>
    <property type="molecule type" value="Genomic_DNA"/>
</dbReference>
<feature type="transmembrane region" description="Helical" evidence="2">
    <location>
        <begin position="626"/>
        <end position="647"/>
    </location>
</feature>
<dbReference type="PANTHER" id="PTHR34814">
    <property type="entry name" value="NITROSOGUANIDINE RESISTANCE PROTEIN SNG1"/>
    <property type="match status" value="1"/>
</dbReference>
<organism evidence="4 5">
    <name type="scientific">Psilocybe cf. subviscida</name>
    <dbReference type="NCBI Taxonomy" id="2480587"/>
    <lineage>
        <taxon>Eukaryota</taxon>
        <taxon>Fungi</taxon>
        <taxon>Dikarya</taxon>
        <taxon>Basidiomycota</taxon>
        <taxon>Agaricomycotina</taxon>
        <taxon>Agaricomycetes</taxon>
        <taxon>Agaricomycetidae</taxon>
        <taxon>Agaricales</taxon>
        <taxon>Agaricineae</taxon>
        <taxon>Strophariaceae</taxon>
        <taxon>Psilocybe</taxon>
    </lineage>
</organism>
<feature type="compositionally biased region" description="Polar residues" evidence="1">
    <location>
        <begin position="502"/>
        <end position="519"/>
    </location>
</feature>
<dbReference type="OrthoDB" id="2140105at2759"/>
<reference evidence="4 5" key="1">
    <citation type="journal article" date="2020" name="ISME J.">
        <title>Uncovering the hidden diversity of litter-decomposition mechanisms in mushroom-forming fungi.</title>
        <authorList>
            <person name="Floudas D."/>
            <person name="Bentzer J."/>
            <person name="Ahren D."/>
            <person name="Johansson T."/>
            <person name="Persson P."/>
            <person name="Tunlid A."/>
        </authorList>
    </citation>
    <scope>NUCLEOTIDE SEQUENCE [LARGE SCALE GENOMIC DNA]</scope>
    <source>
        <strain evidence="4 5">CBS 101986</strain>
    </source>
</reference>
<evidence type="ECO:0000256" key="2">
    <source>
        <dbReference type="SAM" id="Phobius"/>
    </source>
</evidence>
<keyword evidence="5" id="KW-1185">Reference proteome</keyword>
<feature type="transmembrane region" description="Helical" evidence="2">
    <location>
        <begin position="147"/>
        <end position="168"/>
    </location>
</feature>
<accession>A0A8H5F3K8</accession>
<feature type="transmembrane region" description="Helical" evidence="2">
    <location>
        <begin position="814"/>
        <end position="839"/>
    </location>
</feature>
<feature type="compositionally biased region" description="Basic and acidic residues" evidence="1">
    <location>
        <begin position="253"/>
        <end position="263"/>
    </location>
</feature>
<dbReference type="Pfam" id="PF12051">
    <property type="entry name" value="DUF3533"/>
    <property type="match status" value="1"/>
</dbReference>
<name>A0A8H5F3K8_9AGAR</name>
<gene>
    <name evidence="4" type="ORF">D9619_001790</name>
</gene>
<feature type="compositionally biased region" description="Basic and acidic residues" evidence="1">
    <location>
        <begin position="483"/>
        <end position="497"/>
    </location>
</feature>
<feature type="region of interest" description="Disordered" evidence="1">
    <location>
        <begin position="483"/>
        <end position="519"/>
    </location>
</feature>
<comment type="caution">
    <text evidence="4">The sequence shown here is derived from an EMBL/GenBank/DDBJ whole genome shotgun (WGS) entry which is preliminary data.</text>
</comment>
<evidence type="ECO:0000313" key="5">
    <source>
        <dbReference type="Proteomes" id="UP000567179"/>
    </source>
</evidence>
<dbReference type="InterPro" id="IPR022703">
    <property type="entry name" value="DUF3533"/>
</dbReference>
<feature type="region of interest" description="Disordered" evidence="1">
    <location>
        <begin position="54"/>
        <end position="121"/>
    </location>
</feature>
<feature type="transmembrane region" description="Helical" evidence="2">
    <location>
        <begin position="889"/>
        <end position="911"/>
    </location>
</feature>
<evidence type="ECO:0000313" key="4">
    <source>
        <dbReference type="EMBL" id="KAF5322451.1"/>
    </source>
</evidence>
<feature type="region of interest" description="Disordered" evidence="1">
    <location>
        <begin position="221"/>
        <end position="263"/>
    </location>
</feature>
<dbReference type="Proteomes" id="UP000567179">
    <property type="component" value="Unassembled WGS sequence"/>
</dbReference>
<keyword evidence="2" id="KW-0812">Transmembrane</keyword>
<dbReference type="GO" id="GO:0016020">
    <property type="term" value="C:membrane"/>
    <property type="evidence" value="ECO:0007669"/>
    <property type="project" value="TreeGrafter"/>
</dbReference>
<feature type="compositionally biased region" description="Basic and acidic residues" evidence="1">
    <location>
        <begin position="100"/>
        <end position="111"/>
    </location>
</feature>
<feature type="transmembrane region" description="Helical" evidence="2">
    <location>
        <begin position="976"/>
        <end position="997"/>
    </location>
</feature>
<feature type="transmembrane region" description="Helical" evidence="2">
    <location>
        <begin position="188"/>
        <end position="206"/>
    </location>
</feature>